<gene>
    <name evidence="5" type="ORF">ABT317_36640</name>
</gene>
<name>A0ABV1WEW2_9ACTN</name>
<sequence>MQIVRARYGNGVGLHGGVLTQRGFHALPVDLDELLELPLRELRRVVEDAVAAPPTRPSDEVPQLGAPVCGLTEVWAAGVTYERSRAARMAESEHEADIYDRVYAAERPELFFKAASWRVVGPDEPVSVRADSAVNVPEPELAVVANRFGETVGYTICDDVSSRSIEGENPLYLPQAKAYLGACALGPGITPVWEVSAPHALAMELTISREGRTAWQGRSSTGLLRRELPELLGYLFRADEFPQGVVLATGTSLVPELPFTLAEGDVVHIGVAGLGALDNPVVVGKEAMAWLLDRALHGRVSGGRRAMSGAAVAGQPGGCTENSASIEGEA</sequence>
<dbReference type="Pfam" id="PF01557">
    <property type="entry name" value="FAA_hydrolase"/>
    <property type="match status" value="1"/>
</dbReference>
<dbReference type="Gene3D" id="3.90.850.10">
    <property type="entry name" value="Fumarylacetoacetase-like, C-terminal domain"/>
    <property type="match status" value="1"/>
</dbReference>
<dbReference type="InterPro" id="IPR011234">
    <property type="entry name" value="Fumarylacetoacetase-like_C"/>
</dbReference>
<feature type="compositionally biased region" description="Polar residues" evidence="3">
    <location>
        <begin position="320"/>
        <end position="330"/>
    </location>
</feature>
<keyword evidence="2" id="KW-0479">Metal-binding</keyword>
<evidence type="ECO:0000259" key="4">
    <source>
        <dbReference type="Pfam" id="PF01557"/>
    </source>
</evidence>
<accession>A0ABV1WEW2</accession>
<protein>
    <submittedName>
        <fullName evidence="5">Fumarylacetoacetate hydrolase family protein</fullName>
    </submittedName>
</protein>
<evidence type="ECO:0000256" key="3">
    <source>
        <dbReference type="SAM" id="MobiDB-lite"/>
    </source>
</evidence>
<dbReference type="EMBL" id="JBEPCU010001005">
    <property type="protein sequence ID" value="MER6982353.1"/>
    <property type="molecule type" value="Genomic_DNA"/>
</dbReference>
<dbReference type="PANTHER" id="PTHR42796:SF7">
    <property type="entry name" value="2-DEHYDRO-3-DEOXY-D-ARABINONATE DEHYDRATASE"/>
    <property type="match status" value="1"/>
</dbReference>
<dbReference type="SUPFAM" id="SSF56529">
    <property type="entry name" value="FAH"/>
    <property type="match status" value="1"/>
</dbReference>
<dbReference type="Proteomes" id="UP001458415">
    <property type="component" value="Unassembled WGS sequence"/>
</dbReference>
<comment type="caution">
    <text evidence="5">The sequence shown here is derived from an EMBL/GenBank/DDBJ whole genome shotgun (WGS) entry which is preliminary data.</text>
</comment>
<feature type="domain" description="Fumarylacetoacetase-like C-terminal" evidence="4">
    <location>
        <begin position="102"/>
        <end position="282"/>
    </location>
</feature>
<evidence type="ECO:0000313" key="6">
    <source>
        <dbReference type="Proteomes" id="UP001458415"/>
    </source>
</evidence>
<organism evidence="5 6">
    <name type="scientific">Streptomyces carpinensis</name>
    <dbReference type="NCBI Taxonomy" id="66369"/>
    <lineage>
        <taxon>Bacteria</taxon>
        <taxon>Bacillati</taxon>
        <taxon>Actinomycetota</taxon>
        <taxon>Actinomycetes</taxon>
        <taxon>Kitasatosporales</taxon>
        <taxon>Streptomycetaceae</taxon>
        <taxon>Streptomyces</taxon>
    </lineage>
</organism>
<keyword evidence="5" id="KW-0378">Hydrolase</keyword>
<dbReference type="PANTHER" id="PTHR42796">
    <property type="entry name" value="FUMARYLACETOACETATE HYDROLASE DOMAIN-CONTAINING PROTEIN 2A-RELATED"/>
    <property type="match status" value="1"/>
</dbReference>
<comment type="similarity">
    <text evidence="1">Belongs to the FAH family.</text>
</comment>
<dbReference type="InterPro" id="IPR036663">
    <property type="entry name" value="Fumarylacetoacetase_C_sf"/>
</dbReference>
<reference evidence="5 6" key="1">
    <citation type="submission" date="2024-06" db="EMBL/GenBank/DDBJ databases">
        <title>The Natural Products Discovery Center: Release of the First 8490 Sequenced Strains for Exploring Actinobacteria Biosynthetic Diversity.</title>
        <authorList>
            <person name="Kalkreuter E."/>
            <person name="Kautsar S.A."/>
            <person name="Yang D."/>
            <person name="Bader C.D."/>
            <person name="Teijaro C.N."/>
            <person name="Fluegel L."/>
            <person name="Davis C.M."/>
            <person name="Simpson J.R."/>
            <person name="Lauterbach L."/>
            <person name="Steele A.D."/>
            <person name="Gui C."/>
            <person name="Meng S."/>
            <person name="Li G."/>
            <person name="Viehrig K."/>
            <person name="Ye F."/>
            <person name="Su P."/>
            <person name="Kiefer A.F."/>
            <person name="Nichols A."/>
            <person name="Cepeda A.J."/>
            <person name="Yan W."/>
            <person name="Fan B."/>
            <person name="Jiang Y."/>
            <person name="Adhikari A."/>
            <person name="Zheng C.-J."/>
            <person name="Schuster L."/>
            <person name="Cowan T.M."/>
            <person name="Smanski M.J."/>
            <person name="Chevrette M.G."/>
            <person name="De Carvalho L.P.S."/>
            <person name="Shen B."/>
        </authorList>
    </citation>
    <scope>NUCLEOTIDE SEQUENCE [LARGE SCALE GENOMIC DNA]</scope>
    <source>
        <strain evidence="5 6">NPDC000634</strain>
    </source>
</reference>
<dbReference type="RefSeq" id="WP_244217420.1">
    <property type="nucleotide sequence ID" value="NZ_MUBM01000248.1"/>
</dbReference>
<dbReference type="GO" id="GO:0016787">
    <property type="term" value="F:hydrolase activity"/>
    <property type="evidence" value="ECO:0007669"/>
    <property type="project" value="UniProtKB-KW"/>
</dbReference>
<evidence type="ECO:0000313" key="5">
    <source>
        <dbReference type="EMBL" id="MER6982353.1"/>
    </source>
</evidence>
<dbReference type="InterPro" id="IPR051121">
    <property type="entry name" value="FAH"/>
</dbReference>
<keyword evidence="6" id="KW-1185">Reference proteome</keyword>
<evidence type="ECO:0000256" key="2">
    <source>
        <dbReference type="ARBA" id="ARBA00022723"/>
    </source>
</evidence>
<feature type="region of interest" description="Disordered" evidence="3">
    <location>
        <begin position="309"/>
        <end position="330"/>
    </location>
</feature>
<evidence type="ECO:0000256" key="1">
    <source>
        <dbReference type="ARBA" id="ARBA00010211"/>
    </source>
</evidence>
<proteinExistence type="inferred from homology"/>